<gene>
    <name evidence="7" type="ORF">NS334_01385</name>
</gene>
<dbReference type="SMART" id="SM00388">
    <property type="entry name" value="HisKA"/>
    <property type="match status" value="1"/>
</dbReference>
<comment type="catalytic activity">
    <reaction evidence="1">
        <text>ATP + protein L-histidine = ADP + protein N-phospho-L-histidine.</text>
        <dbReference type="EC" id="2.7.13.3"/>
    </reaction>
</comment>
<evidence type="ECO:0000256" key="1">
    <source>
        <dbReference type="ARBA" id="ARBA00000085"/>
    </source>
</evidence>
<dbReference type="RefSeq" id="WP_058754189.1">
    <property type="nucleotide sequence ID" value="NZ_LDTB01000003.1"/>
</dbReference>
<feature type="domain" description="Histidine kinase" evidence="6">
    <location>
        <begin position="228"/>
        <end position="444"/>
    </location>
</feature>
<dbReference type="PANTHER" id="PTHR43047">
    <property type="entry name" value="TWO-COMPONENT HISTIDINE PROTEIN KINASE"/>
    <property type="match status" value="1"/>
</dbReference>
<dbReference type="GO" id="GO:0000155">
    <property type="term" value="F:phosphorelay sensor kinase activity"/>
    <property type="evidence" value="ECO:0007669"/>
    <property type="project" value="InterPro"/>
</dbReference>
<dbReference type="InterPro" id="IPR036890">
    <property type="entry name" value="HATPase_C_sf"/>
</dbReference>
<evidence type="ECO:0000256" key="2">
    <source>
        <dbReference type="ARBA" id="ARBA00012438"/>
    </source>
</evidence>
<dbReference type="InterPro" id="IPR003661">
    <property type="entry name" value="HisK_dim/P_dom"/>
</dbReference>
<dbReference type="EC" id="2.7.13.3" evidence="2"/>
<dbReference type="Proteomes" id="UP000074310">
    <property type="component" value="Unassembled WGS sequence"/>
</dbReference>
<name>A0A147I9K4_9SPHN</name>
<dbReference type="PATRIC" id="fig|869719.3.peg.1696"/>
<keyword evidence="4" id="KW-0808">Transferase</keyword>
<evidence type="ECO:0000259" key="6">
    <source>
        <dbReference type="PROSITE" id="PS50109"/>
    </source>
</evidence>
<comment type="caution">
    <text evidence="7">The sequence shown here is derived from an EMBL/GenBank/DDBJ whole genome shotgun (WGS) entry which is preliminary data.</text>
</comment>
<organism evidence="7 8">
    <name type="scientific">Sphingomonas endophytica</name>
    <dbReference type="NCBI Taxonomy" id="869719"/>
    <lineage>
        <taxon>Bacteria</taxon>
        <taxon>Pseudomonadati</taxon>
        <taxon>Pseudomonadota</taxon>
        <taxon>Alphaproteobacteria</taxon>
        <taxon>Sphingomonadales</taxon>
        <taxon>Sphingomonadaceae</taxon>
        <taxon>Sphingomonas</taxon>
    </lineage>
</organism>
<evidence type="ECO:0000313" key="8">
    <source>
        <dbReference type="Proteomes" id="UP000074310"/>
    </source>
</evidence>
<dbReference type="EMBL" id="LDTB01000003">
    <property type="protein sequence ID" value="KTT76249.1"/>
    <property type="molecule type" value="Genomic_DNA"/>
</dbReference>
<evidence type="ECO:0000256" key="4">
    <source>
        <dbReference type="ARBA" id="ARBA00022679"/>
    </source>
</evidence>
<dbReference type="InterPro" id="IPR036097">
    <property type="entry name" value="HisK_dim/P_sf"/>
</dbReference>
<dbReference type="PROSITE" id="PS50109">
    <property type="entry name" value="HIS_KIN"/>
    <property type="match status" value="1"/>
</dbReference>
<dbReference type="SMART" id="SM00387">
    <property type="entry name" value="HATPase_c"/>
    <property type="match status" value="1"/>
</dbReference>
<dbReference type="Gene3D" id="1.10.287.130">
    <property type="match status" value="1"/>
</dbReference>
<dbReference type="PANTHER" id="PTHR43047:SF72">
    <property type="entry name" value="OSMOSENSING HISTIDINE PROTEIN KINASE SLN1"/>
    <property type="match status" value="1"/>
</dbReference>
<reference evidence="7 8" key="1">
    <citation type="journal article" date="2016" name="Front. Microbiol.">
        <title>Genomic Resource of Rice Seed Associated Bacteria.</title>
        <authorList>
            <person name="Midha S."/>
            <person name="Bansal K."/>
            <person name="Sharma S."/>
            <person name="Kumar N."/>
            <person name="Patil P.P."/>
            <person name="Chaudhry V."/>
            <person name="Patil P.B."/>
        </authorList>
    </citation>
    <scope>NUCLEOTIDE SEQUENCE [LARGE SCALE GENOMIC DNA]</scope>
    <source>
        <strain evidence="7 8">NS334</strain>
    </source>
</reference>
<keyword evidence="5" id="KW-0418">Kinase</keyword>
<keyword evidence="3" id="KW-0597">Phosphoprotein</keyword>
<dbReference type="SUPFAM" id="SSF47384">
    <property type="entry name" value="Homodimeric domain of signal transducing histidine kinase"/>
    <property type="match status" value="1"/>
</dbReference>
<dbReference type="SUPFAM" id="SSF55874">
    <property type="entry name" value="ATPase domain of HSP90 chaperone/DNA topoisomerase II/histidine kinase"/>
    <property type="match status" value="1"/>
</dbReference>
<dbReference type="InterPro" id="IPR005467">
    <property type="entry name" value="His_kinase_dom"/>
</dbReference>
<proteinExistence type="predicted"/>
<protein>
    <recommendedName>
        <fullName evidence="2">histidine kinase</fullName>
        <ecNumber evidence="2">2.7.13.3</ecNumber>
    </recommendedName>
</protein>
<dbReference type="AlphaFoldDB" id="A0A147I9K4"/>
<dbReference type="GO" id="GO:0005886">
    <property type="term" value="C:plasma membrane"/>
    <property type="evidence" value="ECO:0007669"/>
    <property type="project" value="TreeGrafter"/>
</dbReference>
<evidence type="ECO:0000256" key="5">
    <source>
        <dbReference type="ARBA" id="ARBA00022777"/>
    </source>
</evidence>
<evidence type="ECO:0000313" key="7">
    <source>
        <dbReference type="EMBL" id="KTT76249.1"/>
    </source>
</evidence>
<dbReference type="Pfam" id="PF02518">
    <property type="entry name" value="HATPase_c"/>
    <property type="match status" value="1"/>
</dbReference>
<sequence>MSRVTIHALIDADDRLLSADARFVELNERAAGRPGAALALAPVVALLRVARGLRVPVARTVTIADDGNDGEWHVRMIPGDDGAVAVAGTLLREYPARSGSVGTIARVMPPVGADWSWETDATLRITGIAREAVRDHALDPVAILGRPLSTLFVLEATGDGGMPLLEAMATASSFTDQRASLRSTGRRVRLAANVRCDPLGQFAGFVGGTFTGVPESGADRLSNDFNARLHRVLRGPLGMIIAQAESIRAADAGPVDPHYVDYAADIASAGRHLLGLVDDLVDLEAIERPDFTTARDRIDLAEVARAAAGLLAVAAAEADVTIAPLAGEAPALAIGEYRRALQIVVNLLGNAVRYSPGGTTVRMRVKRREGHVQLLVTDQGRGISATDQARIFDKFARGDSSEPGGNGLGLYIARRLAQAMDGTLTVRSEMGEGSCFTLSLPAAA</sequence>
<keyword evidence="8" id="KW-1185">Reference proteome</keyword>
<dbReference type="GO" id="GO:0009927">
    <property type="term" value="F:histidine phosphotransfer kinase activity"/>
    <property type="evidence" value="ECO:0007669"/>
    <property type="project" value="TreeGrafter"/>
</dbReference>
<dbReference type="OrthoDB" id="7933832at2"/>
<dbReference type="Gene3D" id="3.30.565.10">
    <property type="entry name" value="Histidine kinase-like ATPase, C-terminal domain"/>
    <property type="match status" value="1"/>
</dbReference>
<evidence type="ECO:0000256" key="3">
    <source>
        <dbReference type="ARBA" id="ARBA00022553"/>
    </source>
</evidence>
<dbReference type="InterPro" id="IPR004358">
    <property type="entry name" value="Sig_transdc_His_kin-like_C"/>
</dbReference>
<accession>A0A147I9K4</accession>
<dbReference type="InterPro" id="IPR003594">
    <property type="entry name" value="HATPase_dom"/>
</dbReference>
<dbReference type="PRINTS" id="PR00344">
    <property type="entry name" value="BCTRLSENSOR"/>
</dbReference>